<dbReference type="GO" id="GO:0006355">
    <property type="term" value="P:regulation of DNA-templated transcription"/>
    <property type="evidence" value="ECO:0007669"/>
    <property type="project" value="InterPro"/>
</dbReference>
<dbReference type="InterPro" id="IPR010985">
    <property type="entry name" value="Ribbon_hlx_hlx"/>
</dbReference>
<dbReference type="SUPFAM" id="SSF47598">
    <property type="entry name" value="Ribbon-helix-helix"/>
    <property type="match status" value="1"/>
</dbReference>
<dbReference type="InterPro" id="IPR012869">
    <property type="entry name" value="RHH_5"/>
</dbReference>
<gene>
    <name evidence="2" type="ordered locus">Slin_6392</name>
</gene>
<evidence type="ECO:0000259" key="1">
    <source>
        <dbReference type="Pfam" id="PF07878"/>
    </source>
</evidence>
<evidence type="ECO:0000313" key="3">
    <source>
        <dbReference type="Proteomes" id="UP000002028"/>
    </source>
</evidence>
<reference evidence="2 3" key="1">
    <citation type="journal article" date="2010" name="Stand. Genomic Sci.">
        <title>Complete genome sequence of Spirosoma linguale type strain (1).</title>
        <authorList>
            <person name="Lail K."/>
            <person name="Sikorski J."/>
            <person name="Saunders E."/>
            <person name="Lapidus A."/>
            <person name="Glavina Del Rio T."/>
            <person name="Copeland A."/>
            <person name="Tice H."/>
            <person name="Cheng J.-F."/>
            <person name="Lucas S."/>
            <person name="Nolan M."/>
            <person name="Bruce D."/>
            <person name="Goodwin L."/>
            <person name="Pitluck S."/>
            <person name="Ivanova N."/>
            <person name="Mavromatis K."/>
            <person name="Ovchinnikova G."/>
            <person name="Pati A."/>
            <person name="Chen A."/>
            <person name="Palaniappan K."/>
            <person name="Land M."/>
            <person name="Hauser L."/>
            <person name="Chang Y.-J."/>
            <person name="Jeffries C.D."/>
            <person name="Chain P."/>
            <person name="Brettin T."/>
            <person name="Detter J.C."/>
            <person name="Schuetze A."/>
            <person name="Rohde M."/>
            <person name="Tindall B.J."/>
            <person name="Goeker M."/>
            <person name="Bristow J."/>
            <person name="Eisen J.A."/>
            <person name="Markowitz V."/>
            <person name="Hugenholtz P."/>
            <person name="Kyrpides N.C."/>
            <person name="Klenk H.-P."/>
            <person name="Chen F."/>
        </authorList>
    </citation>
    <scope>NUCLEOTIDE SEQUENCE [LARGE SCALE GENOMIC DNA]</scope>
    <source>
        <strain evidence="3">ATCC 33905 / DSM 74 / LMG 10896 / Claus 1</strain>
    </source>
</reference>
<dbReference type="AlphaFoldDB" id="D2QU68"/>
<proteinExistence type="predicted"/>
<dbReference type="EMBL" id="CP001769">
    <property type="protein sequence ID" value="ADB42350.1"/>
    <property type="molecule type" value="Genomic_DNA"/>
</dbReference>
<protein>
    <recommendedName>
        <fullName evidence="1">CopG-like ribbon-helix-helix domain-containing protein</fullName>
    </recommendedName>
</protein>
<dbReference type="InterPro" id="IPR013321">
    <property type="entry name" value="Arc_rbn_hlx_hlx"/>
</dbReference>
<dbReference type="KEGG" id="sli:Slin_6392"/>
<dbReference type="STRING" id="504472.Slin_6392"/>
<dbReference type="HOGENOM" id="CLU_156623_1_2_10"/>
<dbReference type="eggNOG" id="COG4877">
    <property type="taxonomic scope" value="Bacteria"/>
</dbReference>
<evidence type="ECO:0000313" key="2">
    <source>
        <dbReference type="EMBL" id="ADB42350.1"/>
    </source>
</evidence>
<keyword evidence="3" id="KW-1185">Reference proteome</keyword>
<feature type="domain" description="CopG-like ribbon-helix-helix" evidence="1">
    <location>
        <begin position="33"/>
        <end position="63"/>
    </location>
</feature>
<accession>D2QU68</accession>
<dbReference type="Pfam" id="PF07878">
    <property type="entry name" value="RHH_5"/>
    <property type="match status" value="1"/>
</dbReference>
<sequence length="80" mass="9180">MAPLSSLLPPDSSKKHMAAEKKAFVLRIQPETLKELERWAQEEFRSVNGQIEFLLNDALRKRKKRNTKVEEGGGSIRSEE</sequence>
<name>D2QU68_SPILD</name>
<dbReference type="Gene3D" id="1.10.1220.10">
    <property type="entry name" value="Met repressor-like"/>
    <property type="match status" value="1"/>
</dbReference>
<organism evidence="2 3">
    <name type="scientific">Spirosoma linguale (strain ATCC 33905 / DSM 74 / LMG 10896 / Claus 1)</name>
    <dbReference type="NCBI Taxonomy" id="504472"/>
    <lineage>
        <taxon>Bacteria</taxon>
        <taxon>Pseudomonadati</taxon>
        <taxon>Bacteroidota</taxon>
        <taxon>Cytophagia</taxon>
        <taxon>Cytophagales</taxon>
        <taxon>Cytophagaceae</taxon>
        <taxon>Spirosoma</taxon>
    </lineage>
</organism>
<dbReference type="Proteomes" id="UP000002028">
    <property type="component" value="Chromosome"/>
</dbReference>